<dbReference type="GO" id="GO:0043565">
    <property type="term" value="F:sequence-specific DNA binding"/>
    <property type="evidence" value="ECO:0007669"/>
    <property type="project" value="TreeGrafter"/>
</dbReference>
<dbReference type="InterPro" id="IPR000847">
    <property type="entry name" value="LysR_HTH_N"/>
</dbReference>
<keyword evidence="4" id="KW-0804">Transcription</keyword>
<dbReference type="InterPro" id="IPR036388">
    <property type="entry name" value="WH-like_DNA-bd_sf"/>
</dbReference>
<dbReference type="STRING" id="871652.SAMN04515673_11255"/>
<dbReference type="InterPro" id="IPR058163">
    <property type="entry name" value="LysR-type_TF_proteobact-type"/>
</dbReference>
<dbReference type="PROSITE" id="PS50931">
    <property type="entry name" value="HTH_LYSR"/>
    <property type="match status" value="1"/>
</dbReference>
<dbReference type="Gene3D" id="3.40.190.290">
    <property type="match status" value="1"/>
</dbReference>
<evidence type="ECO:0000313" key="7">
    <source>
        <dbReference type="Proteomes" id="UP000199302"/>
    </source>
</evidence>
<dbReference type="GO" id="GO:0003700">
    <property type="term" value="F:DNA-binding transcription factor activity"/>
    <property type="evidence" value="ECO:0007669"/>
    <property type="project" value="InterPro"/>
</dbReference>
<keyword evidence="2" id="KW-0805">Transcription regulation</keyword>
<evidence type="ECO:0000313" key="6">
    <source>
        <dbReference type="EMBL" id="SFR17340.1"/>
    </source>
</evidence>
<feature type="domain" description="HTH lysR-type" evidence="5">
    <location>
        <begin position="1"/>
        <end position="59"/>
    </location>
</feature>
<dbReference type="AlphaFoldDB" id="A0A1I6EHV8"/>
<keyword evidence="3 6" id="KW-0238">DNA-binding</keyword>
<accession>A0A1I6EHV8</accession>
<dbReference type="Pfam" id="PF03466">
    <property type="entry name" value="LysR_substrate"/>
    <property type="match status" value="1"/>
</dbReference>
<evidence type="ECO:0000256" key="3">
    <source>
        <dbReference type="ARBA" id="ARBA00023125"/>
    </source>
</evidence>
<dbReference type="EMBL" id="FOYI01000012">
    <property type="protein sequence ID" value="SFR17340.1"/>
    <property type="molecule type" value="Genomic_DNA"/>
</dbReference>
<reference evidence="6 7" key="1">
    <citation type="submission" date="2016-10" db="EMBL/GenBank/DDBJ databases">
        <authorList>
            <person name="de Groot N.N."/>
        </authorList>
    </citation>
    <scope>NUCLEOTIDE SEQUENCE [LARGE SCALE GENOMIC DNA]</scope>
    <source>
        <strain evidence="7">KMM 9023,NRIC 0796,JCM 17311,KCTC 23692</strain>
    </source>
</reference>
<dbReference type="Gene3D" id="1.10.10.10">
    <property type="entry name" value="Winged helix-like DNA-binding domain superfamily/Winged helix DNA-binding domain"/>
    <property type="match status" value="1"/>
</dbReference>
<dbReference type="OrthoDB" id="9787460at2"/>
<evidence type="ECO:0000256" key="2">
    <source>
        <dbReference type="ARBA" id="ARBA00023015"/>
    </source>
</evidence>
<gene>
    <name evidence="6" type="ORF">SAMN04515673_11255</name>
</gene>
<evidence type="ECO:0000256" key="1">
    <source>
        <dbReference type="ARBA" id="ARBA00009437"/>
    </source>
</evidence>
<dbReference type="SUPFAM" id="SSF46785">
    <property type="entry name" value="Winged helix' DNA-binding domain"/>
    <property type="match status" value="1"/>
</dbReference>
<evidence type="ECO:0000259" key="5">
    <source>
        <dbReference type="PROSITE" id="PS50931"/>
    </source>
</evidence>
<dbReference type="PANTHER" id="PTHR30537:SF3">
    <property type="entry name" value="TRANSCRIPTIONAL REGULATORY PROTEIN"/>
    <property type="match status" value="1"/>
</dbReference>
<dbReference type="InterPro" id="IPR005119">
    <property type="entry name" value="LysR_subst-bd"/>
</dbReference>
<dbReference type="InterPro" id="IPR036390">
    <property type="entry name" value="WH_DNA-bd_sf"/>
</dbReference>
<dbReference type="SUPFAM" id="SSF53850">
    <property type="entry name" value="Periplasmic binding protein-like II"/>
    <property type="match status" value="1"/>
</dbReference>
<dbReference type="Proteomes" id="UP000199302">
    <property type="component" value="Unassembled WGS sequence"/>
</dbReference>
<dbReference type="PANTHER" id="PTHR30537">
    <property type="entry name" value="HTH-TYPE TRANSCRIPTIONAL REGULATOR"/>
    <property type="match status" value="1"/>
</dbReference>
<organism evidence="6 7">
    <name type="scientific">Poseidonocella sedimentorum</name>
    <dbReference type="NCBI Taxonomy" id="871652"/>
    <lineage>
        <taxon>Bacteria</taxon>
        <taxon>Pseudomonadati</taxon>
        <taxon>Pseudomonadota</taxon>
        <taxon>Alphaproteobacteria</taxon>
        <taxon>Rhodobacterales</taxon>
        <taxon>Roseobacteraceae</taxon>
        <taxon>Poseidonocella</taxon>
    </lineage>
</organism>
<dbReference type="RefSeq" id="WP_092082006.1">
    <property type="nucleotide sequence ID" value="NZ_FOYI01000012.1"/>
</dbReference>
<dbReference type="GO" id="GO:0006351">
    <property type="term" value="P:DNA-templated transcription"/>
    <property type="evidence" value="ECO:0007669"/>
    <property type="project" value="TreeGrafter"/>
</dbReference>
<dbReference type="Pfam" id="PF00126">
    <property type="entry name" value="HTH_1"/>
    <property type="match status" value="1"/>
</dbReference>
<proteinExistence type="inferred from homology"/>
<sequence length="296" mass="32582">MRNWDDMKAFLAVARAESLSAAGKSLRVDPATVGRRISRLEAEMAVPLFAKSPQGYALTIAGQRLQAHAERVEQAMQDGVEAVSGDPNRLTGLIRLGAPDGCANFLLPQVCAAIMDDNPDLEIQIIALPRDFNLTRREADLAIAVSAPTAGRLAVQKITDYHLVLGASRDYLARHGPITALEDLAGHRMVGYIPDMIFDKELDYLSEFGIDRVGLASNSVSVQMNWVRQGCGLGVLHDFALPFAPEVVPVLPDRRIRRSYYLLRHVDDLRLERLGRFASALSEGLRREVTLREGNS</sequence>
<evidence type="ECO:0000256" key="4">
    <source>
        <dbReference type="ARBA" id="ARBA00023163"/>
    </source>
</evidence>
<protein>
    <submittedName>
        <fullName evidence="6">DNA-binding transcriptional regulator, LysR family</fullName>
    </submittedName>
</protein>
<name>A0A1I6EHV8_9RHOB</name>
<keyword evidence="7" id="KW-1185">Reference proteome</keyword>
<comment type="similarity">
    <text evidence="1">Belongs to the LysR transcriptional regulatory family.</text>
</comment>